<dbReference type="SUPFAM" id="SSF46689">
    <property type="entry name" value="Homeodomain-like"/>
    <property type="match status" value="1"/>
</dbReference>
<dbReference type="Pfam" id="PF02311">
    <property type="entry name" value="AraC_binding"/>
    <property type="match status" value="1"/>
</dbReference>
<keyword evidence="1" id="KW-0805">Transcription regulation</keyword>
<evidence type="ECO:0000313" key="5">
    <source>
        <dbReference type="EMBL" id="RBP37934.1"/>
    </source>
</evidence>
<accession>A0A366H7B9</accession>
<name>A0A366H7B9_9BURK</name>
<dbReference type="SMART" id="SM00342">
    <property type="entry name" value="HTH_ARAC"/>
    <property type="match status" value="1"/>
</dbReference>
<dbReference type="PROSITE" id="PS01124">
    <property type="entry name" value="HTH_ARAC_FAMILY_2"/>
    <property type="match status" value="1"/>
</dbReference>
<protein>
    <submittedName>
        <fullName evidence="5">AraC family transcriptional regulator</fullName>
    </submittedName>
</protein>
<dbReference type="GO" id="GO:0003700">
    <property type="term" value="F:DNA-binding transcription factor activity"/>
    <property type="evidence" value="ECO:0007669"/>
    <property type="project" value="InterPro"/>
</dbReference>
<evidence type="ECO:0000313" key="6">
    <source>
        <dbReference type="Proteomes" id="UP000253628"/>
    </source>
</evidence>
<sequence>MSSAILNIDVGRTYDLRHEDVEVHCEILGRMADFFGRNMVAHRHARVFQVHLLARGEVHLRLDDSYYHAKAPLFFLTPPSMTHAFVISDDAEGYVLSVRQNVLWDLFSEEPTGLLGQRLNQPLCIELQGGDADEAKRLFDYCGLIRTEFAASNPGRDLNLLALTRLGFVSMARLASSSGPSPNRALRQVDVKMFQDFNQLIEAHFREHWQLARYAAELKLTETRLNDICRRVADIPSKRLVHDRVLQEAKRLLLFSSASVTEIAYGLGFVDVSYFSRFFRRHARAAPGEWREQAQARTP</sequence>
<evidence type="ECO:0000256" key="2">
    <source>
        <dbReference type="ARBA" id="ARBA00023125"/>
    </source>
</evidence>
<dbReference type="Gene3D" id="1.10.10.60">
    <property type="entry name" value="Homeodomain-like"/>
    <property type="match status" value="1"/>
</dbReference>
<dbReference type="SUPFAM" id="SSF51182">
    <property type="entry name" value="RmlC-like cupins"/>
    <property type="match status" value="1"/>
</dbReference>
<dbReference type="InterPro" id="IPR018060">
    <property type="entry name" value="HTH_AraC"/>
</dbReference>
<dbReference type="EMBL" id="QNRQ01000008">
    <property type="protein sequence ID" value="RBP37934.1"/>
    <property type="molecule type" value="Genomic_DNA"/>
</dbReference>
<dbReference type="NCBIfam" id="TIGR02297">
    <property type="entry name" value="HpaA"/>
    <property type="match status" value="1"/>
</dbReference>
<dbReference type="GO" id="GO:0043565">
    <property type="term" value="F:sequence-specific DNA binding"/>
    <property type="evidence" value="ECO:0007669"/>
    <property type="project" value="InterPro"/>
</dbReference>
<dbReference type="Proteomes" id="UP000253628">
    <property type="component" value="Unassembled WGS sequence"/>
</dbReference>
<dbReference type="Pfam" id="PF12833">
    <property type="entry name" value="HTH_18"/>
    <property type="match status" value="1"/>
</dbReference>
<dbReference type="AlphaFoldDB" id="A0A366H7B9"/>
<evidence type="ECO:0000259" key="4">
    <source>
        <dbReference type="PROSITE" id="PS01124"/>
    </source>
</evidence>
<organism evidence="5 6">
    <name type="scientific">Eoetvoesiella caeni</name>
    <dbReference type="NCBI Taxonomy" id="645616"/>
    <lineage>
        <taxon>Bacteria</taxon>
        <taxon>Pseudomonadati</taxon>
        <taxon>Pseudomonadota</taxon>
        <taxon>Betaproteobacteria</taxon>
        <taxon>Burkholderiales</taxon>
        <taxon>Alcaligenaceae</taxon>
        <taxon>Eoetvoesiella</taxon>
    </lineage>
</organism>
<dbReference type="PANTHER" id="PTHR43280:SF19">
    <property type="entry name" value="4-HYDROXYPHENYLACETATE CATABOLISM PROTEIN"/>
    <property type="match status" value="1"/>
</dbReference>
<keyword evidence="2" id="KW-0238">DNA-binding</keyword>
<evidence type="ECO:0000256" key="1">
    <source>
        <dbReference type="ARBA" id="ARBA00023015"/>
    </source>
</evidence>
<dbReference type="InterPro" id="IPR011983">
    <property type="entry name" value="HpaA_TReg"/>
</dbReference>
<keyword evidence="3" id="KW-0804">Transcription</keyword>
<dbReference type="PANTHER" id="PTHR43280">
    <property type="entry name" value="ARAC-FAMILY TRANSCRIPTIONAL REGULATOR"/>
    <property type="match status" value="1"/>
</dbReference>
<dbReference type="InterPro" id="IPR009057">
    <property type="entry name" value="Homeodomain-like_sf"/>
</dbReference>
<proteinExistence type="predicted"/>
<dbReference type="InterPro" id="IPR011051">
    <property type="entry name" value="RmlC_Cupin_sf"/>
</dbReference>
<feature type="domain" description="HTH araC/xylS-type" evidence="4">
    <location>
        <begin position="195"/>
        <end position="293"/>
    </location>
</feature>
<dbReference type="OrthoDB" id="9803764at2"/>
<dbReference type="RefSeq" id="WP_113934089.1">
    <property type="nucleotide sequence ID" value="NZ_JACCEU010000009.1"/>
</dbReference>
<reference evidence="5 6" key="1">
    <citation type="submission" date="2018-06" db="EMBL/GenBank/DDBJ databases">
        <title>Genomic Encyclopedia of Type Strains, Phase IV (KMG-IV): sequencing the most valuable type-strain genomes for metagenomic binning, comparative biology and taxonomic classification.</title>
        <authorList>
            <person name="Goeker M."/>
        </authorList>
    </citation>
    <scope>NUCLEOTIDE SEQUENCE [LARGE SCALE GENOMIC DNA]</scope>
    <source>
        <strain evidence="5 6">DSM 25520</strain>
    </source>
</reference>
<comment type="caution">
    <text evidence="5">The sequence shown here is derived from an EMBL/GenBank/DDBJ whole genome shotgun (WGS) entry which is preliminary data.</text>
</comment>
<evidence type="ECO:0000256" key="3">
    <source>
        <dbReference type="ARBA" id="ARBA00023163"/>
    </source>
</evidence>
<dbReference type="InterPro" id="IPR003313">
    <property type="entry name" value="AraC-bd"/>
</dbReference>
<gene>
    <name evidence="5" type="ORF">DFR37_108116</name>
</gene>
<keyword evidence="6" id="KW-1185">Reference proteome</keyword>